<dbReference type="Proteomes" id="UP000244810">
    <property type="component" value="Unassembled WGS sequence"/>
</dbReference>
<dbReference type="AlphaFoldDB" id="A0A2T7UY42"/>
<evidence type="ECO:0000313" key="1">
    <source>
        <dbReference type="EMBL" id="PVE49582.1"/>
    </source>
</evidence>
<evidence type="ECO:0008006" key="3">
    <source>
        <dbReference type="Google" id="ProtNLM"/>
    </source>
</evidence>
<name>A0A2T7UY42_9RHOB</name>
<organism evidence="1 2">
    <name type="scientific">Pararhodobacter aggregans</name>
    <dbReference type="NCBI Taxonomy" id="404875"/>
    <lineage>
        <taxon>Bacteria</taxon>
        <taxon>Pseudomonadati</taxon>
        <taxon>Pseudomonadota</taxon>
        <taxon>Alphaproteobacteria</taxon>
        <taxon>Rhodobacterales</taxon>
        <taxon>Paracoccaceae</taxon>
        <taxon>Pararhodobacter</taxon>
    </lineage>
</organism>
<accession>A0A2T7UY42</accession>
<dbReference type="InterPro" id="IPR023393">
    <property type="entry name" value="START-like_dom_sf"/>
</dbReference>
<dbReference type="SUPFAM" id="SSF55961">
    <property type="entry name" value="Bet v1-like"/>
    <property type="match status" value="1"/>
</dbReference>
<evidence type="ECO:0000313" key="2">
    <source>
        <dbReference type="Proteomes" id="UP000244810"/>
    </source>
</evidence>
<dbReference type="EMBL" id="QDDR01000001">
    <property type="protein sequence ID" value="PVE49582.1"/>
    <property type="molecule type" value="Genomic_DNA"/>
</dbReference>
<gene>
    <name evidence="1" type="ORF">DDE23_04075</name>
</gene>
<protein>
    <recommendedName>
        <fullName evidence="3">SRPBCC domain-containing protein</fullName>
    </recommendedName>
</protein>
<proteinExistence type="predicted"/>
<sequence length="128" mass="13748">MFTALTLSLDAWWPVDARLTGPSGRLSLLPELGAPMIETGAGGAGVIWGVVDAIEPGRRLYLNGWFGVQGVVAGRVHFDISATATGSRLLVQHHAIGPVPEDLNTRYRALWRRILGTSLREHLAGTPV</sequence>
<keyword evidence="2" id="KW-1185">Reference proteome</keyword>
<comment type="caution">
    <text evidence="1">The sequence shown here is derived from an EMBL/GenBank/DDBJ whole genome shotgun (WGS) entry which is preliminary data.</text>
</comment>
<dbReference type="Gene3D" id="3.30.530.20">
    <property type="match status" value="1"/>
</dbReference>
<reference evidence="1 2" key="1">
    <citation type="journal article" date="2011" name="Syst. Appl. Microbiol.">
        <title>Defluviimonas denitrificans gen. nov., sp. nov., and Pararhodobacter aggregans gen. nov., sp. nov., non-phototrophic Rhodobacteraceae from the biofilter of a marine aquaculture.</title>
        <authorList>
            <person name="Foesel B.U."/>
            <person name="Drake H.L."/>
            <person name="Schramm A."/>
        </authorList>
    </citation>
    <scope>NUCLEOTIDE SEQUENCE [LARGE SCALE GENOMIC DNA]</scope>
    <source>
        <strain evidence="1 2">D1-19</strain>
    </source>
</reference>